<organism evidence="1 2">
    <name type="scientific">Plakobranchus ocellatus</name>
    <dbReference type="NCBI Taxonomy" id="259542"/>
    <lineage>
        <taxon>Eukaryota</taxon>
        <taxon>Metazoa</taxon>
        <taxon>Spiralia</taxon>
        <taxon>Lophotrochozoa</taxon>
        <taxon>Mollusca</taxon>
        <taxon>Gastropoda</taxon>
        <taxon>Heterobranchia</taxon>
        <taxon>Euthyneura</taxon>
        <taxon>Panpulmonata</taxon>
        <taxon>Sacoglossa</taxon>
        <taxon>Placobranchoidea</taxon>
        <taxon>Plakobranchidae</taxon>
        <taxon>Plakobranchus</taxon>
    </lineage>
</organism>
<dbReference type="AlphaFoldDB" id="A0AAV3Z9P9"/>
<keyword evidence="2" id="KW-1185">Reference proteome</keyword>
<dbReference type="Proteomes" id="UP000735302">
    <property type="component" value="Unassembled WGS sequence"/>
</dbReference>
<dbReference type="EMBL" id="BLXT01002238">
    <property type="protein sequence ID" value="GFN92254.1"/>
    <property type="molecule type" value="Genomic_DNA"/>
</dbReference>
<evidence type="ECO:0000313" key="2">
    <source>
        <dbReference type="Proteomes" id="UP000735302"/>
    </source>
</evidence>
<accession>A0AAV3Z9P9</accession>
<gene>
    <name evidence="1" type="ORF">PoB_001876000</name>
</gene>
<name>A0AAV3Z9P9_9GAST</name>
<reference evidence="1 2" key="1">
    <citation type="journal article" date="2021" name="Elife">
        <title>Chloroplast acquisition without the gene transfer in kleptoplastic sea slugs, Plakobranchus ocellatus.</title>
        <authorList>
            <person name="Maeda T."/>
            <person name="Takahashi S."/>
            <person name="Yoshida T."/>
            <person name="Shimamura S."/>
            <person name="Takaki Y."/>
            <person name="Nagai Y."/>
            <person name="Toyoda A."/>
            <person name="Suzuki Y."/>
            <person name="Arimoto A."/>
            <person name="Ishii H."/>
            <person name="Satoh N."/>
            <person name="Nishiyama T."/>
            <person name="Hasebe M."/>
            <person name="Maruyama T."/>
            <person name="Minagawa J."/>
            <person name="Obokata J."/>
            <person name="Shigenobu S."/>
        </authorList>
    </citation>
    <scope>NUCLEOTIDE SEQUENCE [LARGE SCALE GENOMIC DNA]</scope>
</reference>
<proteinExistence type="predicted"/>
<comment type="caution">
    <text evidence="1">The sequence shown here is derived from an EMBL/GenBank/DDBJ whole genome shotgun (WGS) entry which is preliminary data.</text>
</comment>
<sequence>MSRFKFMEEFHAMDLSLFHSRKDICDTCVRFTVGEVVYNAHRVKADRAQKEKANNKLKDLTPAVFILYSDGCGYQNRNVTMSSALLCFAIETGKTVTQEILEKGHTMIEVDTAVPIIERHIKNSPIHCSGDYKRIIEESRRIPWPYVVYLEYIFFKDFSKVNTLKTIRPGRGKGKHVVTDSEPFL</sequence>
<evidence type="ECO:0000313" key="1">
    <source>
        <dbReference type="EMBL" id="GFN92254.1"/>
    </source>
</evidence>
<protein>
    <submittedName>
        <fullName evidence="1">Uncharacterized protein</fullName>
    </submittedName>
</protein>